<dbReference type="InterPro" id="IPR000073">
    <property type="entry name" value="AB_hydrolase_1"/>
</dbReference>
<protein>
    <submittedName>
        <fullName evidence="3">Alpha/beta fold hydrolase</fullName>
    </submittedName>
</protein>
<feature type="chain" id="PRO_5047506607" evidence="1">
    <location>
        <begin position="28"/>
        <end position="512"/>
    </location>
</feature>
<proteinExistence type="predicted"/>
<reference evidence="3 4" key="1">
    <citation type="submission" date="2021-02" db="EMBL/GenBank/DDBJ databases">
        <title>De Novo genome assembly of isolated myxobacteria.</title>
        <authorList>
            <person name="Stevens D.C."/>
        </authorList>
    </citation>
    <scope>NUCLEOTIDE SEQUENCE [LARGE SCALE GENOMIC DNA]</scope>
    <source>
        <strain evidence="4">SCPEA02</strain>
    </source>
</reference>
<name>A0ABX7PC77_9BACT</name>
<keyword evidence="3" id="KW-0378">Hydrolase</keyword>
<feature type="domain" description="AB hydrolase-1" evidence="2">
    <location>
        <begin position="91"/>
        <end position="267"/>
    </location>
</feature>
<dbReference type="Proteomes" id="UP000662747">
    <property type="component" value="Chromosome"/>
</dbReference>
<dbReference type="EMBL" id="CP071090">
    <property type="protein sequence ID" value="QSQ27975.1"/>
    <property type="molecule type" value="Genomic_DNA"/>
</dbReference>
<keyword evidence="1" id="KW-0732">Signal</keyword>
<keyword evidence="4" id="KW-1185">Reference proteome</keyword>
<dbReference type="SUPFAM" id="SSF53474">
    <property type="entry name" value="alpha/beta-Hydrolases"/>
    <property type="match status" value="1"/>
</dbReference>
<evidence type="ECO:0000259" key="2">
    <source>
        <dbReference type="Pfam" id="PF00561"/>
    </source>
</evidence>
<dbReference type="GO" id="GO:0016787">
    <property type="term" value="F:hydrolase activity"/>
    <property type="evidence" value="ECO:0007669"/>
    <property type="project" value="UniProtKB-KW"/>
</dbReference>
<sequence length="512" mass="55414">MTKNRIRAFVLGAVLLPLVGVAWKAHAADVAGSHKAGDIVLETGSGKTPEGETVPFEIGTLFVPENRAAPRSRLIGVGFARIRAASPTAGPPVFLLPGGPGASALNAFTDSDAASQRQLANFVRFSAAGDLVVLDQRGYSKRGEVLEAAAPEQPLEQPRTLAADAADMVKVAKAAIAAHPDKDLAGYTIIQCAEDVNDLRRALGYEQISLYGNSFGSQWSFAVMRLHPEIVARAQLGGVEPLDYAYDMPSHVLAALQRIAWDADRDPGLAPYLPKGGVMEALRVVRDRFASGPIKVRGKDETTGKPRTVALGLQDLQDSLLMSPDVWPAFVLSLYYRHYDDWARQVIKQRTNPAQPVKLIGPLIDSSLGVSSAREHLLRTDPGTAFIGMGNFDSNIASAPIWPGPDAGDAFRLAVPSSIPVLFLHGDWDTSTPIENTLNILPYFPNGRAILVHRGTHGLRPDLREQHPEVWAQTIEFLRTGDTRNLPVSVTLRAPVFQRPSFPAPARRLEAR</sequence>
<gene>
    <name evidence="3" type="ORF">JY651_04045</name>
</gene>
<feature type="signal peptide" evidence="1">
    <location>
        <begin position="1"/>
        <end position="27"/>
    </location>
</feature>
<evidence type="ECO:0000313" key="4">
    <source>
        <dbReference type="Proteomes" id="UP000662747"/>
    </source>
</evidence>
<dbReference type="Gene3D" id="3.40.50.1820">
    <property type="entry name" value="alpha/beta hydrolase"/>
    <property type="match status" value="1"/>
</dbReference>
<dbReference type="InterPro" id="IPR029058">
    <property type="entry name" value="AB_hydrolase_fold"/>
</dbReference>
<accession>A0ABX7PC77</accession>
<dbReference type="Pfam" id="PF00561">
    <property type="entry name" value="Abhydrolase_1"/>
    <property type="match status" value="1"/>
</dbReference>
<evidence type="ECO:0000313" key="3">
    <source>
        <dbReference type="EMBL" id="QSQ27975.1"/>
    </source>
</evidence>
<evidence type="ECO:0000256" key="1">
    <source>
        <dbReference type="SAM" id="SignalP"/>
    </source>
</evidence>
<organism evidence="3 4">
    <name type="scientific">Pyxidicoccus parkwayensis</name>
    <dbReference type="NCBI Taxonomy" id="2813578"/>
    <lineage>
        <taxon>Bacteria</taxon>
        <taxon>Pseudomonadati</taxon>
        <taxon>Myxococcota</taxon>
        <taxon>Myxococcia</taxon>
        <taxon>Myxococcales</taxon>
        <taxon>Cystobacterineae</taxon>
        <taxon>Myxococcaceae</taxon>
        <taxon>Pyxidicoccus</taxon>
    </lineage>
</organism>